<dbReference type="EMBL" id="BMQQ01000008">
    <property type="protein sequence ID" value="GGT31039.1"/>
    <property type="molecule type" value="Genomic_DNA"/>
</dbReference>
<protein>
    <submittedName>
        <fullName evidence="4">N-acetyltransferase GCN5</fullName>
    </submittedName>
</protein>
<dbReference type="InterPro" id="IPR050832">
    <property type="entry name" value="Bact_Acetyltransf"/>
</dbReference>
<dbReference type="GO" id="GO:0016747">
    <property type="term" value="F:acyltransferase activity, transferring groups other than amino-acyl groups"/>
    <property type="evidence" value="ECO:0007669"/>
    <property type="project" value="InterPro"/>
</dbReference>
<evidence type="ECO:0000256" key="2">
    <source>
        <dbReference type="ARBA" id="ARBA00023315"/>
    </source>
</evidence>
<gene>
    <name evidence="4" type="ORF">GCM10014713_25550</name>
</gene>
<accession>A0A918H2C4</accession>
<evidence type="ECO:0000313" key="4">
    <source>
        <dbReference type="EMBL" id="GGT31039.1"/>
    </source>
</evidence>
<evidence type="ECO:0000256" key="1">
    <source>
        <dbReference type="ARBA" id="ARBA00022679"/>
    </source>
</evidence>
<dbReference type="SUPFAM" id="SSF55729">
    <property type="entry name" value="Acyl-CoA N-acyltransferases (Nat)"/>
    <property type="match status" value="1"/>
</dbReference>
<keyword evidence="5" id="KW-1185">Reference proteome</keyword>
<dbReference type="PROSITE" id="PS51186">
    <property type="entry name" value="GNAT"/>
    <property type="match status" value="1"/>
</dbReference>
<dbReference type="PANTHER" id="PTHR43877">
    <property type="entry name" value="AMINOALKYLPHOSPHONATE N-ACETYLTRANSFERASE-RELATED-RELATED"/>
    <property type="match status" value="1"/>
</dbReference>
<organism evidence="4 5">
    <name type="scientific">Streptomyces purpureus</name>
    <dbReference type="NCBI Taxonomy" id="1951"/>
    <lineage>
        <taxon>Bacteria</taxon>
        <taxon>Bacillati</taxon>
        <taxon>Actinomycetota</taxon>
        <taxon>Actinomycetes</taxon>
        <taxon>Kitasatosporales</taxon>
        <taxon>Streptomycetaceae</taxon>
        <taxon>Streptomyces</taxon>
    </lineage>
</organism>
<dbReference type="Pfam" id="PF00583">
    <property type="entry name" value="Acetyltransf_1"/>
    <property type="match status" value="1"/>
</dbReference>
<dbReference type="CDD" id="cd04301">
    <property type="entry name" value="NAT_SF"/>
    <property type="match status" value="1"/>
</dbReference>
<dbReference type="RefSeq" id="WP_189201704.1">
    <property type="nucleotide sequence ID" value="NZ_BMQQ01000008.1"/>
</dbReference>
<dbReference type="AlphaFoldDB" id="A0A918H2C4"/>
<reference evidence="4" key="2">
    <citation type="submission" date="2020-09" db="EMBL/GenBank/DDBJ databases">
        <authorList>
            <person name="Sun Q."/>
            <person name="Ohkuma M."/>
        </authorList>
    </citation>
    <scope>NUCLEOTIDE SEQUENCE</scope>
    <source>
        <strain evidence="4">JCM 3172</strain>
    </source>
</reference>
<sequence length="143" mass="15874">MKIIDLEPGDPRLHDDLLPVLLELRPHLTGELFREIYAKGHPQGLRFTAAYADDGSCVGAAGWRIVDNTSQIRKLYVDDLVTAAHARSTGVGHHLLAHLEAHARAAGCHHLNLDSGTHRTDAHRFYHREGLTIAAFNFDKELS</sequence>
<keyword evidence="2" id="KW-0012">Acyltransferase</keyword>
<feature type="domain" description="N-acetyltransferase" evidence="3">
    <location>
        <begin position="4"/>
        <end position="143"/>
    </location>
</feature>
<keyword evidence="1" id="KW-0808">Transferase</keyword>
<dbReference type="Gene3D" id="3.40.630.30">
    <property type="match status" value="1"/>
</dbReference>
<reference evidence="4" key="1">
    <citation type="journal article" date="2014" name="Int. J. Syst. Evol. Microbiol.">
        <title>Complete genome sequence of Corynebacterium casei LMG S-19264T (=DSM 44701T), isolated from a smear-ripened cheese.</title>
        <authorList>
            <consortium name="US DOE Joint Genome Institute (JGI-PGF)"/>
            <person name="Walter F."/>
            <person name="Albersmeier A."/>
            <person name="Kalinowski J."/>
            <person name="Ruckert C."/>
        </authorList>
    </citation>
    <scope>NUCLEOTIDE SEQUENCE</scope>
    <source>
        <strain evidence="4">JCM 3172</strain>
    </source>
</reference>
<proteinExistence type="predicted"/>
<dbReference type="InterPro" id="IPR000182">
    <property type="entry name" value="GNAT_dom"/>
</dbReference>
<dbReference type="InterPro" id="IPR016181">
    <property type="entry name" value="Acyl_CoA_acyltransferase"/>
</dbReference>
<name>A0A918H2C4_9ACTN</name>
<comment type="caution">
    <text evidence="4">The sequence shown here is derived from an EMBL/GenBank/DDBJ whole genome shotgun (WGS) entry which is preliminary data.</text>
</comment>
<evidence type="ECO:0000259" key="3">
    <source>
        <dbReference type="PROSITE" id="PS51186"/>
    </source>
</evidence>
<dbReference type="Proteomes" id="UP000619486">
    <property type="component" value="Unassembled WGS sequence"/>
</dbReference>
<evidence type="ECO:0000313" key="5">
    <source>
        <dbReference type="Proteomes" id="UP000619486"/>
    </source>
</evidence>
<dbReference type="PANTHER" id="PTHR43877:SF2">
    <property type="entry name" value="AMINOALKYLPHOSPHONATE N-ACETYLTRANSFERASE-RELATED"/>
    <property type="match status" value="1"/>
</dbReference>